<evidence type="ECO:0000313" key="1">
    <source>
        <dbReference type="EMBL" id="KAH9292120.1"/>
    </source>
</evidence>
<feature type="non-terminal residue" evidence="1">
    <location>
        <position position="1"/>
    </location>
</feature>
<organism evidence="1 2">
    <name type="scientific">Taxus chinensis</name>
    <name type="common">Chinese yew</name>
    <name type="synonym">Taxus wallichiana var. chinensis</name>
    <dbReference type="NCBI Taxonomy" id="29808"/>
    <lineage>
        <taxon>Eukaryota</taxon>
        <taxon>Viridiplantae</taxon>
        <taxon>Streptophyta</taxon>
        <taxon>Embryophyta</taxon>
        <taxon>Tracheophyta</taxon>
        <taxon>Spermatophyta</taxon>
        <taxon>Pinopsida</taxon>
        <taxon>Pinidae</taxon>
        <taxon>Conifers II</taxon>
        <taxon>Cupressales</taxon>
        <taxon>Taxaceae</taxon>
        <taxon>Taxus</taxon>
    </lineage>
</organism>
<name>A0AA38F842_TAXCH</name>
<dbReference type="Proteomes" id="UP000824469">
    <property type="component" value="Unassembled WGS sequence"/>
</dbReference>
<reference evidence="1 2" key="1">
    <citation type="journal article" date="2021" name="Nat. Plants">
        <title>The Taxus genome provides insights into paclitaxel biosynthesis.</title>
        <authorList>
            <person name="Xiong X."/>
            <person name="Gou J."/>
            <person name="Liao Q."/>
            <person name="Li Y."/>
            <person name="Zhou Q."/>
            <person name="Bi G."/>
            <person name="Li C."/>
            <person name="Du R."/>
            <person name="Wang X."/>
            <person name="Sun T."/>
            <person name="Guo L."/>
            <person name="Liang H."/>
            <person name="Lu P."/>
            <person name="Wu Y."/>
            <person name="Zhang Z."/>
            <person name="Ro D.K."/>
            <person name="Shang Y."/>
            <person name="Huang S."/>
            <person name="Yan J."/>
        </authorList>
    </citation>
    <scope>NUCLEOTIDE SEQUENCE [LARGE SCALE GENOMIC DNA]</scope>
    <source>
        <strain evidence="1">Ta-2019</strain>
    </source>
</reference>
<comment type="caution">
    <text evidence="1">The sequence shown here is derived from an EMBL/GenBank/DDBJ whole genome shotgun (WGS) entry which is preliminary data.</text>
</comment>
<sequence length="49" mass="5031">VEQVVEVNGIGVMIIDMVDIDVGAGINGAIGTMSVIGVDDEVDEIGKDE</sequence>
<accession>A0AA38F842</accession>
<dbReference type="EMBL" id="JAHRHJ020003255">
    <property type="protein sequence ID" value="KAH9292120.1"/>
    <property type="molecule type" value="Genomic_DNA"/>
</dbReference>
<protein>
    <submittedName>
        <fullName evidence="1">Uncharacterized protein</fullName>
    </submittedName>
</protein>
<feature type="non-terminal residue" evidence="1">
    <location>
        <position position="49"/>
    </location>
</feature>
<evidence type="ECO:0000313" key="2">
    <source>
        <dbReference type="Proteomes" id="UP000824469"/>
    </source>
</evidence>
<gene>
    <name evidence="1" type="ORF">KI387_042706</name>
</gene>
<dbReference type="AlphaFoldDB" id="A0AA38F842"/>
<proteinExistence type="predicted"/>
<keyword evidence="2" id="KW-1185">Reference proteome</keyword>